<evidence type="ECO:0000313" key="3">
    <source>
        <dbReference type="Proteomes" id="UP000509750"/>
    </source>
</evidence>
<accession>A0A7D5GWI3</accession>
<evidence type="ECO:0000256" key="1">
    <source>
        <dbReference type="SAM" id="MobiDB-lite"/>
    </source>
</evidence>
<dbReference type="AlphaFoldDB" id="A0A7D5GWI3"/>
<proteinExistence type="predicted"/>
<keyword evidence="3" id="KW-1185">Reference proteome</keyword>
<dbReference type="EMBL" id="CP058529">
    <property type="protein sequence ID" value="QLG26929.1"/>
    <property type="molecule type" value="Genomic_DNA"/>
</dbReference>
<dbReference type="GeneID" id="56028160"/>
<dbReference type="OrthoDB" id="39107at2157"/>
<dbReference type="RefSeq" id="WP_179168504.1">
    <property type="nucleotide sequence ID" value="NZ_CP058529.1"/>
</dbReference>
<name>A0A7D5GWI3_9EURY</name>
<evidence type="ECO:0000313" key="2">
    <source>
        <dbReference type="EMBL" id="QLG26929.1"/>
    </source>
</evidence>
<sequence>MRLLVAGGDRVDAGKTTFAVGLAARLAAEGVGDPDSGRSVEPFKPRAGNDYWFDHDDVLAATADGRLYGKDVRRLTDVAGGVPEERNPVHRLWRPTPGRTGMLGDPNRTFLLDRVSTPDGTTWVRNANVDLPDPIRERLPVADARDVDSVEAFNDAMQAIHLPALEGVAERVRAADAALVESYGDVADPLPGAGVDYDAVAAVEPGRARVYDGDRWEAARAAAAGSDAEGQLEERVEPVTRMVDPVSTHALPALSGPERADPDSVSDANRSAYDALLGVAGE</sequence>
<reference evidence="2 3" key="1">
    <citation type="submission" date="2020-07" db="EMBL/GenBank/DDBJ databases">
        <title>Gai3-2, isolated from salt lake.</title>
        <authorList>
            <person name="Cui H."/>
            <person name="Shi X."/>
        </authorList>
    </citation>
    <scope>NUCLEOTIDE SEQUENCE [LARGE SCALE GENOMIC DNA]</scope>
    <source>
        <strain evidence="2 3">Gai3-2</strain>
    </source>
</reference>
<dbReference type="Proteomes" id="UP000509750">
    <property type="component" value="Chromosome"/>
</dbReference>
<protein>
    <submittedName>
        <fullName evidence="2">ATPase</fullName>
    </submittedName>
</protein>
<dbReference type="KEGG" id="halg:HUG10_04965"/>
<feature type="region of interest" description="Disordered" evidence="1">
    <location>
        <begin position="247"/>
        <end position="268"/>
    </location>
</feature>
<dbReference type="CDD" id="cd01983">
    <property type="entry name" value="SIMIBI"/>
    <property type="match status" value="1"/>
</dbReference>
<gene>
    <name evidence="2" type="ORF">HUG10_04965</name>
</gene>
<organism evidence="2 3">
    <name type="scientific">Halorarum halophilum</name>
    <dbReference type="NCBI Taxonomy" id="2743090"/>
    <lineage>
        <taxon>Archaea</taxon>
        <taxon>Methanobacteriati</taxon>
        <taxon>Methanobacteriota</taxon>
        <taxon>Stenosarchaea group</taxon>
        <taxon>Halobacteria</taxon>
        <taxon>Halobacteriales</taxon>
        <taxon>Haloferacaceae</taxon>
        <taxon>Halorarum</taxon>
    </lineage>
</organism>